<reference evidence="1 2" key="1">
    <citation type="journal article" date="2021" name="Sci. Rep.">
        <title>The distribution of antibiotic resistance genes in chicken gut microbiota commensals.</title>
        <authorList>
            <person name="Juricova H."/>
            <person name="Matiasovicova J."/>
            <person name="Kubasova T."/>
            <person name="Cejkova D."/>
            <person name="Rychlik I."/>
        </authorList>
    </citation>
    <scope>NUCLEOTIDE SEQUENCE [LARGE SCALE GENOMIC DNA]</scope>
    <source>
        <strain evidence="1 2">An425</strain>
    </source>
</reference>
<dbReference type="RefSeq" id="WP_204716321.1">
    <property type="nucleotide sequence ID" value="NZ_JACJLT010000065.1"/>
</dbReference>
<comment type="caution">
    <text evidence="1">The sequence shown here is derived from an EMBL/GenBank/DDBJ whole genome shotgun (WGS) entry which is preliminary data.</text>
</comment>
<keyword evidence="2" id="KW-1185">Reference proteome</keyword>
<gene>
    <name evidence="1" type="ORF">H6A04_07555</name>
</gene>
<proteinExistence type="predicted"/>
<protein>
    <submittedName>
        <fullName evidence="1">Uncharacterized protein</fullName>
    </submittedName>
</protein>
<dbReference type="EMBL" id="JACJLT010000065">
    <property type="protein sequence ID" value="MBM6875505.1"/>
    <property type="molecule type" value="Genomic_DNA"/>
</dbReference>
<name>A0ABS2G3C2_FUSMR</name>
<evidence type="ECO:0000313" key="1">
    <source>
        <dbReference type="EMBL" id="MBM6875505.1"/>
    </source>
</evidence>
<organism evidence="1 2">
    <name type="scientific">Fusobacterium mortiferum</name>
    <dbReference type="NCBI Taxonomy" id="850"/>
    <lineage>
        <taxon>Bacteria</taxon>
        <taxon>Fusobacteriati</taxon>
        <taxon>Fusobacteriota</taxon>
        <taxon>Fusobacteriia</taxon>
        <taxon>Fusobacteriales</taxon>
        <taxon>Fusobacteriaceae</taxon>
        <taxon>Fusobacterium</taxon>
    </lineage>
</organism>
<dbReference type="Proteomes" id="UP000728968">
    <property type="component" value="Unassembled WGS sequence"/>
</dbReference>
<evidence type="ECO:0000313" key="2">
    <source>
        <dbReference type="Proteomes" id="UP000728968"/>
    </source>
</evidence>
<sequence length="92" mass="10133">MGKAIYVFEVQSKGSIDSLILNLKKAQSNPAVQAVVAVSDESQLSKIIKESAGVIEEKSLRTWDIEDVIKVYDSLVRAHESINKLSLVPESF</sequence>
<accession>A0ABS2G3C2</accession>